<keyword evidence="8" id="KW-0677">Repeat</keyword>
<dbReference type="Gene3D" id="3.30.40.10">
    <property type="entry name" value="Zinc/RING finger domain, C3HC4 (zinc finger)"/>
    <property type="match status" value="1"/>
</dbReference>
<organism evidence="15 16">
    <name type="scientific">Ananas comosus</name>
    <name type="common">Pineapple</name>
    <name type="synonym">Ananas ananas</name>
    <dbReference type="NCBI Taxonomy" id="4615"/>
    <lineage>
        <taxon>Eukaryota</taxon>
        <taxon>Viridiplantae</taxon>
        <taxon>Streptophyta</taxon>
        <taxon>Embryophyta</taxon>
        <taxon>Tracheophyta</taxon>
        <taxon>Spermatophyta</taxon>
        <taxon>Magnoliopsida</taxon>
        <taxon>Liliopsida</taxon>
        <taxon>Poales</taxon>
        <taxon>Bromeliaceae</taxon>
        <taxon>Bromelioideae</taxon>
        <taxon>Ananas</taxon>
    </lineage>
</organism>
<dbReference type="AlphaFoldDB" id="A0A199W5C8"/>
<gene>
    <name evidence="15" type="ORF">ACMD2_15401</name>
</gene>
<evidence type="ECO:0000256" key="1">
    <source>
        <dbReference type="ARBA" id="ARBA00001798"/>
    </source>
</evidence>
<evidence type="ECO:0000256" key="8">
    <source>
        <dbReference type="ARBA" id="ARBA00022737"/>
    </source>
</evidence>
<comment type="function">
    <text evidence="3">Might act as an E3 ubiquitin-protein ligase, or as part of E3 complex, which accepts ubiquitin from specific E2 ubiquitin-conjugating enzymes and then transfers it to substrates.</text>
</comment>
<dbReference type="InterPro" id="IPR017907">
    <property type="entry name" value="Znf_RING_CS"/>
</dbReference>
<evidence type="ECO:0000256" key="11">
    <source>
        <dbReference type="ARBA" id="ARBA00022833"/>
    </source>
</evidence>
<evidence type="ECO:0000256" key="9">
    <source>
        <dbReference type="ARBA" id="ARBA00022771"/>
    </source>
</evidence>
<dbReference type="PANTHER" id="PTHR11685">
    <property type="entry name" value="RBR FAMILY RING FINGER AND IBR DOMAIN-CONTAINING"/>
    <property type="match status" value="1"/>
</dbReference>
<comment type="cofactor">
    <cofactor evidence="2">
        <name>Zn(2+)</name>
        <dbReference type="ChEBI" id="CHEBI:29105"/>
    </cofactor>
</comment>
<evidence type="ECO:0000256" key="7">
    <source>
        <dbReference type="ARBA" id="ARBA00022723"/>
    </source>
</evidence>
<dbReference type="PROSITE" id="PS00518">
    <property type="entry name" value="ZF_RING_1"/>
    <property type="match status" value="1"/>
</dbReference>
<evidence type="ECO:0000256" key="6">
    <source>
        <dbReference type="ARBA" id="ARBA00022679"/>
    </source>
</evidence>
<reference evidence="15 16" key="1">
    <citation type="journal article" date="2016" name="DNA Res.">
        <title>The draft genome of MD-2 pineapple using hybrid error correction of long reads.</title>
        <authorList>
            <person name="Redwan R.M."/>
            <person name="Saidin A."/>
            <person name="Kumar S.V."/>
        </authorList>
    </citation>
    <scope>NUCLEOTIDE SEQUENCE [LARGE SCALE GENOMIC DNA]</scope>
    <source>
        <strain evidence="16">cv. MD2</strain>
        <tissue evidence="15">Leaf</tissue>
    </source>
</reference>
<dbReference type="InterPro" id="IPR013083">
    <property type="entry name" value="Znf_RING/FYVE/PHD"/>
</dbReference>
<dbReference type="EMBL" id="LSRQ01000211">
    <property type="protein sequence ID" value="OAY84519.1"/>
    <property type="molecule type" value="Genomic_DNA"/>
</dbReference>
<dbReference type="SMART" id="SM00647">
    <property type="entry name" value="IBR"/>
    <property type="match status" value="2"/>
</dbReference>
<evidence type="ECO:0000256" key="3">
    <source>
        <dbReference type="ARBA" id="ARBA00003976"/>
    </source>
</evidence>
<comment type="catalytic activity">
    <reaction evidence="1">
        <text>[E2 ubiquitin-conjugating enzyme]-S-ubiquitinyl-L-cysteine + [acceptor protein]-L-lysine = [E2 ubiquitin-conjugating enzyme]-L-cysteine + [acceptor protein]-N(6)-ubiquitinyl-L-lysine.</text>
        <dbReference type="EC" id="2.3.2.31"/>
    </reaction>
</comment>
<keyword evidence="7" id="KW-0479">Metal-binding</keyword>
<dbReference type="Proteomes" id="UP000092600">
    <property type="component" value="Unassembled WGS sequence"/>
</dbReference>
<dbReference type="InterPro" id="IPR044066">
    <property type="entry name" value="TRIAD_supradom"/>
</dbReference>
<evidence type="ECO:0000256" key="2">
    <source>
        <dbReference type="ARBA" id="ARBA00001947"/>
    </source>
</evidence>
<dbReference type="GO" id="GO:0061630">
    <property type="term" value="F:ubiquitin protein ligase activity"/>
    <property type="evidence" value="ECO:0007669"/>
    <property type="project" value="UniProtKB-EC"/>
</dbReference>
<dbReference type="Gene3D" id="1.20.120.1750">
    <property type="match status" value="1"/>
</dbReference>
<keyword evidence="9 12" id="KW-0863">Zinc-finger</keyword>
<sequence length="197" mass="22232">MAKDESSSSSASQLSVFCKICMETARVAEMFRNNNCDHAFCHSCLSRYIDVKVQEKCVLTAAVKCPEIGCEGALEPELFKHKLPQAVLVRWADALCKLTLPTSRRLFCAQCKVAWHYGTSCGEFRKFEEGIEREREEDLLLLKVAKDKKWKRCPSCKYFVEKTGGCLHITCRCGFHFCYGCGMEYHSSQHSACGGSL</sequence>
<dbReference type="CDD" id="cd22584">
    <property type="entry name" value="Rcat_RBR_unk"/>
    <property type="match status" value="1"/>
</dbReference>
<comment type="caution">
    <text evidence="15">The sequence shown here is derived from an EMBL/GenBank/DDBJ whole genome shotgun (WGS) entry which is preliminary data.</text>
</comment>
<dbReference type="InterPro" id="IPR002867">
    <property type="entry name" value="IBR_dom"/>
</dbReference>
<dbReference type="EC" id="2.3.2.31" evidence="5"/>
<dbReference type="PROSITE" id="PS50089">
    <property type="entry name" value="ZF_RING_2"/>
    <property type="match status" value="1"/>
</dbReference>
<evidence type="ECO:0000259" key="13">
    <source>
        <dbReference type="PROSITE" id="PS50089"/>
    </source>
</evidence>
<name>A0A199W5C8_ANACO</name>
<dbReference type="SUPFAM" id="SSF57850">
    <property type="entry name" value="RING/U-box"/>
    <property type="match status" value="2"/>
</dbReference>
<dbReference type="Pfam" id="PF00097">
    <property type="entry name" value="zf-C3HC4"/>
    <property type="match status" value="1"/>
</dbReference>
<evidence type="ECO:0000259" key="14">
    <source>
        <dbReference type="PROSITE" id="PS51873"/>
    </source>
</evidence>
<protein>
    <recommendedName>
        <fullName evidence="5">RBR-type E3 ubiquitin transferase</fullName>
        <ecNumber evidence="5">2.3.2.31</ecNumber>
    </recommendedName>
</protein>
<dbReference type="InterPro" id="IPR001841">
    <property type="entry name" value="Znf_RING"/>
</dbReference>
<dbReference type="GO" id="GO:0008270">
    <property type="term" value="F:zinc ion binding"/>
    <property type="evidence" value="ECO:0007669"/>
    <property type="project" value="UniProtKB-KW"/>
</dbReference>
<dbReference type="STRING" id="4615.A0A199W5C8"/>
<feature type="domain" description="RING-type" evidence="13">
    <location>
        <begin position="18"/>
        <end position="66"/>
    </location>
</feature>
<dbReference type="InterPro" id="IPR031127">
    <property type="entry name" value="E3_UB_ligase_RBR"/>
</dbReference>
<keyword evidence="10" id="KW-0833">Ubl conjugation pathway</keyword>
<accession>A0A199W5C8</accession>
<dbReference type="Pfam" id="PF01485">
    <property type="entry name" value="IBR"/>
    <property type="match status" value="1"/>
</dbReference>
<keyword evidence="6" id="KW-0808">Transferase</keyword>
<evidence type="ECO:0000256" key="12">
    <source>
        <dbReference type="PROSITE-ProRule" id="PRU00175"/>
    </source>
</evidence>
<feature type="domain" description="RING-type" evidence="14">
    <location>
        <begin position="14"/>
        <end position="197"/>
    </location>
</feature>
<dbReference type="FunFam" id="3.30.40.10:FF:000230">
    <property type="entry name" value="RBR-type E3 ubiquitin transferase"/>
    <property type="match status" value="1"/>
</dbReference>
<keyword evidence="11" id="KW-0862">Zinc</keyword>
<evidence type="ECO:0000256" key="10">
    <source>
        <dbReference type="ARBA" id="ARBA00022786"/>
    </source>
</evidence>
<dbReference type="InterPro" id="IPR018957">
    <property type="entry name" value="Znf_C3HC4_RING-type"/>
</dbReference>
<comment type="similarity">
    <text evidence="4">Belongs to the RBR family. Ariadne subfamily.</text>
</comment>
<proteinExistence type="inferred from homology"/>
<evidence type="ECO:0000256" key="4">
    <source>
        <dbReference type="ARBA" id="ARBA00005884"/>
    </source>
</evidence>
<dbReference type="PROSITE" id="PS51873">
    <property type="entry name" value="TRIAD"/>
    <property type="match status" value="1"/>
</dbReference>
<dbReference type="GO" id="GO:0016567">
    <property type="term" value="P:protein ubiquitination"/>
    <property type="evidence" value="ECO:0007669"/>
    <property type="project" value="InterPro"/>
</dbReference>
<evidence type="ECO:0000313" key="16">
    <source>
        <dbReference type="Proteomes" id="UP000092600"/>
    </source>
</evidence>
<evidence type="ECO:0000256" key="5">
    <source>
        <dbReference type="ARBA" id="ARBA00012251"/>
    </source>
</evidence>
<evidence type="ECO:0000313" key="15">
    <source>
        <dbReference type="EMBL" id="OAY84519.1"/>
    </source>
</evidence>